<gene>
    <name evidence="6" type="ORF">UFOPK3004_00300</name>
</gene>
<evidence type="ECO:0000256" key="3">
    <source>
        <dbReference type="ARBA" id="ARBA00023004"/>
    </source>
</evidence>
<evidence type="ECO:0000256" key="1">
    <source>
        <dbReference type="ARBA" id="ARBA00010312"/>
    </source>
</evidence>
<dbReference type="SUPFAM" id="SSF50692">
    <property type="entry name" value="ADC-like"/>
    <property type="match status" value="1"/>
</dbReference>
<feature type="domain" description="4Fe-4S Mo/W bis-MGD-type" evidence="5">
    <location>
        <begin position="26"/>
        <end position="82"/>
    </location>
</feature>
<dbReference type="Pfam" id="PF00384">
    <property type="entry name" value="Molybdopterin"/>
    <property type="match status" value="1"/>
</dbReference>
<dbReference type="AlphaFoldDB" id="A0A6J6XIQ1"/>
<dbReference type="PANTHER" id="PTHR43742">
    <property type="entry name" value="TRIMETHYLAMINE-N-OXIDE REDUCTASE"/>
    <property type="match status" value="1"/>
</dbReference>
<dbReference type="Gene3D" id="2.40.40.20">
    <property type="match status" value="1"/>
</dbReference>
<dbReference type="Gene3D" id="3.40.228.10">
    <property type="entry name" value="Dimethylsulfoxide Reductase, domain 2"/>
    <property type="match status" value="1"/>
</dbReference>
<evidence type="ECO:0000313" key="6">
    <source>
        <dbReference type="EMBL" id="CAB4795058.1"/>
    </source>
</evidence>
<dbReference type="GO" id="GO:0046872">
    <property type="term" value="F:metal ion binding"/>
    <property type="evidence" value="ECO:0007669"/>
    <property type="project" value="UniProtKB-KW"/>
</dbReference>
<dbReference type="Gene3D" id="2.20.25.90">
    <property type="entry name" value="ADC-like domains"/>
    <property type="match status" value="1"/>
</dbReference>
<organism evidence="6">
    <name type="scientific">freshwater metagenome</name>
    <dbReference type="NCBI Taxonomy" id="449393"/>
    <lineage>
        <taxon>unclassified sequences</taxon>
        <taxon>metagenomes</taxon>
        <taxon>ecological metagenomes</taxon>
    </lineage>
</organism>
<dbReference type="InterPro" id="IPR006657">
    <property type="entry name" value="MoPterin_dinucl-bd_dom"/>
</dbReference>
<keyword evidence="4" id="KW-0411">Iron-sulfur</keyword>
<dbReference type="InterPro" id="IPR006963">
    <property type="entry name" value="Mopterin_OxRdtase_4Fe-4S_dom"/>
</dbReference>
<dbReference type="PROSITE" id="PS51669">
    <property type="entry name" value="4FE4S_MOW_BIS_MGD"/>
    <property type="match status" value="1"/>
</dbReference>
<dbReference type="Pfam" id="PF01568">
    <property type="entry name" value="Molydop_binding"/>
    <property type="match status" value="1"/>
</dbReference>
<dbReference type="GO" id="GO:0043546">
    <property type="term" value="F:molybdopterin cofactor binding"/>
    <property type="evidence" value="ECO:0007669"/>
    <property type="project" value="InterPro"/>
</dbReference>
<name>A0A6J6XIQ1_9ZZZZ</name>
<dbReference type="InterPro" id="IPR050612">
    <property type="entry name" value="Prok_Mopterin_Oxidored"/>
</dbReference>
<dbReference type="Gene3D" id="3.40.50.740">
    <property type="match status" value="1"/>
</dbReference>
<dbReference type="CDD" id="cd02775">
    <property type="entry name" value="MopB_CT"/>
    <property type="match status" value="1"/>
</dbReference>
<dbReference type="GO" id="GO:0016491">
    <property type="term" value="F:oxidoreductase activity"/>
    <property type="evidence" value="ECO:0007669"/>
    <property type="project" value="InterPro"/>
</dbReference>
<dbReference type="Pfam" id="PF04879">
    <property type="entry name" value="Molybdop_Fe4S4"/>
    <property type="match status" value="1"/>
</dbReference>
<evidence type="ECO:0000256" key="2">
    <source>
        <dbReference type="ARBA" id="ARBA00022723"/>
    </source>
</evidence>
<dbReference type="PANTHER" id="PTHR43742:SF6">
    <property type="entry name" value="OXIDOREDUCTASE YYAE-RELATED"/>
    <property type="match status" value="1"/>
</dbReference>
<sequence length="737" mass="80444">MCTYPWGRDSLLDLRGTMSTTADHEVSTHVSFCRFCHASCPIEVDIQDGRAIAIRGVADDPIFAGYTCIKGRQIPEQMTHPSRLLSSLRRRPDGTFEEISSTSAMDEIGAKLRQIVETYGPRAVASYTGTGGYQNSLAVPVARSFHQGFDSPSFYTSVTIDQPAKSTAPFRVGIWEAGYHNFSDAEVLLAIGYNPMVSSFGPVGGLQGTNPYVVLREAKKRGMKLIVIDPRRTEFASQADIHLAPKPGEDPTLMAGILKIVIDEGLFDHEFCDQWVADLPQLADAVSAFTLDYVAKRCDVPADDIVAAARMFASAKKGSSGTGTGPSMAPHSGLTEHLSITLNTICGRVNREGDKLESGYFLYPETPHRAQVHAARLAASGAPSRMRNLRGIRGEMLTTTLAEEILTPGEGQVRALIVSGGNPVVAWPDQELTLKAMKDLELLVVIDHRMSSTAEFAHYVVAPTLSLERADIPHLMDRWFRAPYTNYTDAITEREGDVLNEWEVFWELAKRMGSTLPFPGGETPMDVRPTDDEMIDLAYAGSRMPMDEVRANRMKVHPDKIMTVSAADPECTAKFTVAPDDIVAEMKEIVVEGDGAAALGIDPSLYPFRLVSRRLKHVLNSYGSDLSVLGAKGSSNSAYMNPDDMKDHDLVDGDLIEIFSPRASVQGLVESAPDVRRGVISMAHSWGGSSLTDEKVRDIGSPTSRLVSVDKGYDRINGMVVQSAIPVRIAVVEHINR</sequence>
<dbReference type="InterPro" id="IPR009010">
    <property type="entry name" value="Asp_de-COase-like_dom_sf"/>
</dbReference>
<dbReference type="SMART" id="SM00926">
    <property type="entry name" value="Molybdop_Fe4S4"/>
    <property type="match status" value="1"/>
</dbReference>
<reference evidence="6" key="1">
    <citation type="submission" date="2020-05" db="EMBL/GenBank/DDBJ databases">
        <authorList>
            <person name="Chiriac C."/>
            <person name="Salcher M."/>
            <person name="Ghai R."/>
            <person name="Kavagutti S V."/>
        </authorList>
    </citation>
    <scope>NUCLEOTIDE SEQUENCE</scope>
</reference>
<dbReference type="SUPFAM" id="SSF53706">
    <property type="entry name" value="Formate dehydrogenase/DMSO reductase, domains 1-3"/>
    <property type="match status" value="1"/>
</dbReference>
<proteinExistence type="inferred from homology"/>
<comment type="similarity">
    <text evidence="1">Belongs to the prokaryotic molybdopterin-containing oxidoreductase family.</text>
</comment>
<dbReference type="EMBL" id="CAFAAL010000014">
    <property type="protein sequence ID" value="CAB4795058.1"/>
    <property type="molecule type" value="Genomic_DNA"/>
</dbReference>
<evidence type="ECO:0000256" key="4">
    <source>
        <dbReference type="ARBA" id="ARBA00023014"/>
    </source>
</evidence>
<accession>A0A6J6XIQ1</accession>
<dbReference type="InterPro" id="IPR006656">
    <property type="entry name" value="Mopterin_OxRdtase"/>
</dbReference>
<keyword evidence="3" id="KW-0408">Iron</keyword>
<keyword evidence="2" id="KW-0479">Metal-binding</keyword>
<protein>
    <submittedName>
        <fullName evidence="6">Unannotated protein</fullName>
    </submittedName>
</protein>
<evidence type="ECO:0000259" key="5">
    <source>
        <dbReference type="PROSITE" id="PS51669"/>
    </source>
</evidence>
<dbReference type="GO" id="GO:0051536">
    <property type="term" value="F:iron-sulfur cluster binding"/>
    <property type="evidence" value="ECO:0007669"/>
    <property type="project" value="UniProtKB-KW"/>
</dbReference>